<reference evidence="1" key="1">
    <citation type="submission" date="2020-08" db="EMBL/GenBank/DDBJ databases">
        <title>Multicomponent nature underlies the extraordinary mechanical properties of spider dragline silk.</title>
        <authorList>
            <person name="Kono N."/>
            <person name="Nakamura H."/>
            <person name="Mori M."/>
            <person name="Yoshida Y."/>
            <person name="Ohtoshi R."/>
            <person name="Malay A.D."/>
            <person name="Moran D.A.P."/>
            <person name="Tomita M."/>
            <person name="Numata K."/>
            <person name="Arakawa K."/>
        </authorList>
    </citation>
    <scope>NUCLEOTIDE SEQUENCE</scope>
</reference>
<evidence type="ECO:0000313" key="2">
    <source>
        <dbReference type="Proteomes" id="UP000887013"/>
    </source>
</evidence>
<evidence type="ECO:0000313" key="1">
    <source>
        <dbReference type="EMBL" id="GFT41010.1"/>
    </source>
</evidence>
<gene>
    <name evidence="1" type="ORF">NPIL_173651</name>
</gene>
<name>A0A8X6NXZ6_NEPPI</name>
<proteinExistence type="predicted"/>
<dbReference type="EMBL" id="BMAW01109981">
    <property type="protein sequence ID" value="GFT41010.1"/>
    <property type="molecule type" value="Genomic_DNA"/>
</dbReference>
<comment type="caution">
    <text evidence="1">The sequence shown here is derived from an EMBL/GenBank/DDBJ whole genome shotgun (WGS) entry which is preliminary data.</text>
</comment>
<keyword evidence="2" id="KW-1185">Reference proteome</keyword>
<accession>A0A8X6NXZ6</accession>
<organism evidence="1 2">
    <name type="scientific">Nephila pilipes</name>
    <name type="common">Giant wood spider</name>
    <name type="synonym">Nephila maculata</name>
    <dbReference type="NCBI Taxonomy" id="299642"/>
    <lineage>
        <taxon>Eukaryota</taxon>
        <taxon>Metazoa</taxon>
        <taxon>Ecdysozoa</taxon>
        <taxon>Arthropoda</taxon>
        <taxon>Chelicerata</taxon>
        <taxon>Arachnida</taxon>
        <taxon>Araneae</taxon>
        <taxon>Araneomorphae</taxon>
        <taxon>Entelegynae</taxon>
        <taxon>Araneoidea</taxon>
        <taxon>Nephilidae</taxon>
        <taxon>Nephila</taxon>
    </lineage>
</organism>
<dbReference type="AlphaFoldDB" id="A0A8X6NXZ6"/>
<dbReference type="Proteomes" id="UP000887013">
    <property type="component" value="Unassembled WGS sequence"/>
</dbReference>
<sequence>MVCWIFEMFGSYPVGPEFNSSLYTRFPDEILLAHSCRISVIASSYMEGPFLNLSGLQFFRIDERNCCSVFNLASNFGALVCSVDGLDDLKDI</sequence>
<protein>
    <submittedName>
        <fullName evidence="1">Uncharacterized protein</fullName>
    </submittedName>
</protein>